<sequence>MVFIIVFDIQKSVNCFLNSKAITLYIERFGKDNKTPHQEQKVDIKLWA</sequence>
<dbReference type="AlphaFoldDB" id="A1ZW00"/>
<organism evidence="1 2">
    <name type="scientific">Microscilla marina ATCC 23134</name>
    <dbReference type="NCBI Taxonomy" id="313606"/>
    <lineage>
        <taxon>Bacteria</taxon>
        <taxon>Pseudomonadati</taxon>
        <taxon>Bacteroidota</taxon>
        <taxon>Cytophagia</taxon>
        <taxon>Cytophagales</taxon>
        <taxon>Microscillaceae</taxon>
        <taxon>Microscilla</taxon>
    </lineage>
</organism>
<gene>
    <name evidence="1" type="ORF">M23134_00836</name>
</gene>
<reference evidence="1 2" key="1">
    <citation type="submission" date="2007-01" db="EMBL/GenBank/DDBJ databases">
        <authorList>
            <person name="Haygood M."/>
            <person name="Podell S."/>
            <person name="Anderson C."/>
            <person name="Hopkinson B."/>
            <person name="Roe K."/>
            <person name="Barbeau K."/>
            <person name="Gaasterland T."/>
            <person name="Ferriera S."/>
            <person name="Johnson J."/>
            <person name="Kravitz S."/>
            <person name="Beeson K."/>
            <person name="Sutton G."/>
            <person name="Rogers Y.-H."/>
            <person name="Friedman R."/>
            <person name="Frazier M."/>
            <person name="Venter J.C."/>
        </authorList>
    </citation>
    <scope>NUCLEOTIDE SEQUENCE [LARGE SCALE GENOMIC DNA]</scope>
    <source>
        <strain evidence="1 2">ATCC 23134</strain>
    </source>
</reference>
<name>A1ZW00_MICM2</name>
<evidence type="ECO:0000313" key="1">
    <source>
        <dbReference type="EMBL" id="EAY25482.1"/>
    </source>
</evidence>
<comment type="caution">
    <text evidence="1">The sequence shown here is derived from an EMBL/GenBank/DDBJ whole genome shotgun (WGS) entry which is preliminary data.</text>
</comment>
<dbReference type="Proteomes" id="UP000004095">
    <property type="component" value="Unassembled WGS sequence"/>
</dbReference>
<evidence type="ECO:0000313" key="2">
    <source>
        <dbReference type="Proteomes" id="UP000004095"/>
    </source>
</evidence>
<dbReference type="EMBL" id="AAWS01000048">
    <property type="protein sequence ID" value="EAY25482.1"/>
    <property type="molecule type" value="Genomic_DNA"/>
</dbReference>
<keyword evidence="2" id="KW-1185">Reference proteome</keyword>
<accession>A1ZW00</accession>
<proteinExistence type="predicted"/>
<protein>
    <submittedName>
        <fullName evidence="1">Uncharacterized protein</fullName>
    </submittedName>
</protein>